<dbReference type="AlphaFoldDB" id="A0A654IIA7"/>
<reference evidence="3" key="1">
    <citation type="submission" date="2019-11" db="EMBL/GenBank/DDBJ databases">
        <authorList>
            <person name="Falquet L."/>
            <person name="Falquet L."/>
        </authorList>
    </citation>
    <scope>NUCLEOTIDE SEQUENCE</scope>
    <source>
        <strain evidence="3">8756-13</strain>
    </source>
</reference>
<feature type="signal peptide" evidence="2">
    <location>
        <begin position="1"/>
        <end position="19"/>
    </location>
</feature>
<sequence>MKKNLIILSSLLVISSSLIVVSCKKPVANIKSEIRDNSRNKKLLNDPNNMRKNNIQSDRSSRGKNVPQKEKEEKTSKFVKEIKSKINDAINKNDKKEIEKIVESIVTKYMQLSAGFKLHKISYEFNEKIKKWLNNFDADLISVEFLSFFNENINSKYVLKNINKYRDITKTKNKDIMVLELKDLFHQTLIEELEEESIRSKNEIDNFIKQEKYDKVKEIIFRLIEQIVNLEKSSIK</sequence>
<feature type="compositionally biased region" description="Polar residues" evidence="1">
    <location>
        <begin position="46"/>
        <end position="58"/>
    </location>
</feature>
<feature type="chain" id="PRO_5024800948" description="Lipoprotein" evidence="2">
    <location>
        <begin position="20"/>
        <end position="236"/>
    </location>
</feature>
<gene>
    <name evidence="3" type="ORF">MF5295_00525</name>
</gene>
<proteinExistence type="predicted"/>
<dbReference type="PROSITE" id="PS51257">
    <property type="entry name" value="PROKAR_LIPOPROTEIN"/>
    <property type="match status" value="1"/>
</dbReference>
<organism evidence="3">
    <name type="scientific">Mycoplasma feriruminatoris</name>
    <dbReference type="NCBI Taxonomy" id="1179777"/>
    <lineage>
        <taxon>Bacteria</taxon>
        <taxon>Bacillati</taxon>
        <taxon>Mycoplasmatota</taxon>
        <taxon>Mollicutes</taxon>
        <taxon>Mycoplasmataceae</taxon>
        <taxon>Mycoplasma</taxon>
    </lineage>
</organism>
<evidence type="ECO:0008006" key="4">
    <source>
        <dbReference type="Google" id="ProtNLM"/>
    </source>
</evidence>
<feature type="region of interest" description="Disordered" evidence="1">
    <location>
        <begin position="39"/>
        <end position="75"/>
    </location>
</feature>
<evidence type="ECO:0000256" key="1">
    <source>
        <dbReference type="SAM" id="MobiDB-lite"/>
    </source>
</evidence>
<accession>A0A654IIA7</accession>
<keyword evidence="2" id="KW-0732">Signal</keyword>
<evidence type="ECO:0000256" key="2">
    <source>
        <dbReference type="SAM" id="SignalP"/>
    </source>
</evidence>
<evidence type="ECO:0000313" key="3">
    <source>
        <dbReference type="EMBL" id="VZR97901.1"/>
    </source>
</evidence>
<dbReference type="EMBL" id="LR739235">
    <property type="protein sequence ID" value="VZR97901.1"/>
    <property type="molecule type" value="Genomic_DNA"/>
</dbReference>
<name>A0A654IIA7_9MOLU</name>
<protein>
    <recommendedName>
        <fullName evidence="4">Lipoprotein</fullName>
    </recommendedName>
</protein>